<dbReference type="Proteomes" id="UP000298213">
    <property type="component" value="Unassembled WGS sequence"/>
</dbReference>
<proteinExistence type="predicted"/>
<protein>
    <recommendedName>
        <fullName evidence="3">PLD phosphodiesterase domain-containing protein</fullName>
    </recommendedName>
</protein>
<evidence type="ECO:0000313" key="1">
    <source>
        <dbReference type="EMBL" id="TFI58625.1"/>
    </source>
</evidence>
<evidence type="ECO:0000313" key="2">
    <source>
        <dbReference type="Proteomes" id="UP000298213"/>
    </source>
</evidence>
<evidence type="ECO:0008006" key="3">
    <source>
        <dbReference type="Google" id="ProtNLM"/>
    </source>
</evidence>
<accession>A0A4Y8ZU06</accession>
<reference evidence="1 2" key="1">
    <citation type="submission" date="2019-03" db="EMBL/GenBank/DDBJ databases">
        <title>Genome sequence of Sphingomonas sp. 17J27-24.</title>
        <authorList>
            <person name="Kim M."/>
            <person name="Maeng S."/>
            <person name="Sathiyaraj S."/>
        </authorList>
    </citation>
    <scope>NUCLEOTIDE SEQUENCE [LARGE SCALE GENOMIC DNA]</scope>
    <source>
        <strain evidence="1 2">17J27-24</strain>
    </source>
</reference>
<dbReference type="CDD" id="cd09176">
    <property type="entry name" value="PLDc_unchar6"/>
    <property type="match status" value="1"/>
</dbReference>
<organism evidence="1 2">
    <name type="scientific">Sphingomonas parva</name>
    <dbReference type="NCBI Taxonomy" id="2555898"/>
    <lineage>
        <taxon>Bacteria</taxon>
        <taxon>Pseudomonadati</taxon>
        <taxon>Pseudomonadota</taxon>
        <taxon>Alphaproteobacteria</taxon>
        <taxon>Sphingomonadales</taxon>
        <taxon>Sphingomonadaceae</taxon>
        <taxon>Sphingomonas</taxon>
    </lineage>
</organism>
<name>A0A4Y8ZU06_9SPHN</name>
<sequence length="590" mass="62836">MILEPQRRTSIYDLLRPPEGFGIDALVACTYSASLETVLSLPAVMLADLTGRERRGGPYVAADLAALRRVCDRTLVFCQAAAIHPAAMLPAAVIETERMVHEVTAPAGGAFHPKVWVARYVDGADRKLIRVAVMSRNLTGDSSWDAGLIVEGPPGRARQADCEITLLLQSLPGMCLRPLSSRARGILAQLAGEVCSVGWRLPSEISSLRFHTLGTSIGRGWTQPPSDRLLVISPFLTSGGLKVLAKSSEDPFLLVSRPNALDRCWPAAKGKFARQMVLSAPVLTDEANPQHGGLHAKILGWESRGRVRMAMGSMNATGPAMDGSNVEFLASFDCTKAFGAEGLAALLDGRALGTCLVDYEPPQNEEPSVEPDYRPGTAVLSTAGLHLRAEATDGGWSVALMPVKPLGADLVTLLPNLRFRLATTMAGRWSCCGEALAKGEPAQFVDALDLAEVTGFVVFETTGPDGTVSFTLNLEVLGVDEEERRQAVVRATIPTRRHLEEFLRGMLGDSSGTGGPIGGDEEGTTVLAWSGGGAAGLLEALVRCASDDPPRLQSIKAALDALGTHQLESLAPKGFLPLWEKLLRAVESKK</sequence>
<keyword evidence="2" id="KW-1185">Reference proteome</keyword>
<dbReference type="OrthoDB" id="369674at2"/>
<dbReference type="RefSeq" id="WP_135086053.1">
    <property type="nucleotide sequence ID" value="NZ_SPDV01000014.1"/>
</dbReference>
<dbReference type="EMBL" id="SPDV01000014">
    <property type="protein sequence ID" value="TFI58625.1"/>
    <property type="molecule type" value="Genomic_DNA"/>
</dbReference>
<dbReference type="InterPro" id="IPR059166">
    <property type="entry name" value="PLD-like_cat"/>
</dbReference>
<gene>
    <name evidence="1" type="ORF">E2493_09405</name>
</gene>
<comment type="caution">
    <text evidence="1">The sequence shown here is derived from an EMBL/GenBank/DDBJ whole genome shotgun (WGS) entry which is preliminary data.</text>
</comment>
<dbReference type="AlphaFoldDB" id="A0A4Y8ZU06"/>